<keyword evidence="2" id="KW-1185">Reference proteome</keyword>
<sequence>MRLFQSTCATNATPFGTPVPKGVGCHWAVFPSAVHGADILRAPWGASSGGASSTKEGAPNPLASLLSQLSLVRAIACPQRRTDCSVPGLGATPHATFFGSIQKCGDHGRNQYNDPIHDGSEPKKCG</sequence>
<dbReference type="AlphaFoldDB" id="A0ABD2KI32"/>
<proteinExistence type="predicted"/>
<organism evidence="1 2">
    <name type="scientific">Heterodera trifolii</name>
    <dbReference type="NCBI Taxonomy" id="157864"/>
    <lineage>
        <taxon>Eukaryota</taxon>
        <taxon>Metazoa</taxon>
        <taxon>Ecdysozoa</taxon>
        <taxon>Nematoda</taxon>
        <taxon>Chromadorea</taxon>
        <taxon>Rhabditida</taxon>
        <taxon>Tylenchina</taxon>
        <taxon>Tylenchomorpha</taxon>
        <taxon>Tylenchoidea</taxon>
        <taxon>Heteroderidae</taxon>
        <taxon>Heteroderinae</taxon>
        <taxon>Heterodera</taxon>
    </lineage>
</organism>
<dbReference type="Proteomes" id="UP001620626">
    <property type="component" value="Unassembled WGS sequence"/>
</dbReference>
<gene>
    <name evidence="1" type="ORF">niasHT_025629</name>
</gene>
<name>A0ABD2KI32_9BILA</name>
<dbReference type="EMBL" id="JBICBT010000756">
    <property type="protein sequence ID" value="KAL3102447.1"/>
    <property type="molecule type" value="Genomic_DNA"/>
</dbReference>
<protein>
    <submittedName>
        <fullName evidence="1">Uncharacterized protein</fullName>
    </submittedName>
</protein>
<comment type="caution">
    <text evidence="1">The sequence shown here is derived from an EMBL/GenBank/DDBJ whole genome shotgun (WGS) entry which is preliminary data.</text>
</comment>
<reference evidence="1 2" key="1">
    <citation type="submission" date="2024-10" db="EMBL/GenBank/DDBJ databases">
        <authorList>
            <person name="Kim D."/>
        </authorList>
    </citation>
    <scope>NUCLEOTIDE SEQUENCE [LARGE SCALE GENOMIC DNA]</scope>
    <source>
        <strain evidence="1">BH-2024</strain>
    </source>
</reference>
<evidence type="ECO:0000313" key="2">
    <source>
        <dbReference type="Proteomes" id="UP001620626"/>
    </source>
</evidence>
<evidence type="ECO:0000313" key="1">
    <source>
        <dbReference type="EMBL" id="KAL3102447.1"/>
    </source>
</evidence>
<accession>A0ABD2KI32</accession>